<feature type="region of interest" description="Disordered" evidence="1">
    <location>
        <begin position="159"/>
        <end position="191"/>
    </location>
</feature>
<feature type="region of interest" description="Disordered" evidence="1">
    <location>
        <begin position="208"/>
        <end position="228"/>
    </location>
</feature>
<evidence type="ECO:0000256" key="1">
    <source>
        <dbReference type="SAM" id="MobiDB-lite"/>
    </source>
</evidence>
<protein>
    <submittedName>
        <fullName evidence="2">Uncharacterized protein</fullName>
    </submittedName>
</protein>
<dbReference type="RefSeq" id="WP_014780656.1">
    <property type="nucleotide sequence ID" value="NC_018012.1"/>
</dbReference>
<dbReference type="OrthoDB" id="5767084at2"/>
<name>I3YH14_THIV6</name>
<dbReference type="HOGENOM" id="CLU_796782_0_0_6"/>
<dbReference type="Proteomes" id="UP000006062">
    <property type="component" value="Chromosome"/>
</dbReference>
<dbReference type="eggNOG" id="ENOG5031SF9">
    <property type="taxonomic scope" value="Bacteria"/>
</dbReference>
<accession>I3YH14</accession>
<keyword evidence="3" id="KW-1185">Reference proteome</keyword>
<dbReference type="EMBL" id="CP003154">
    <property type="protein sequence ID" value="AFL76282.1"/>
    <property type="molecule type" value="Genomic_DNA"/>
</dbReference>
<sequence length="348" mass="37102">MNRFPKDAHDPLAALSERSPAPDAPDLAPPSVALDPVFPLASQTTRLDLYEGAPGEVRANWSLQANDYVVASHDFPLAGGAPFPVLRLRRVGDDGGSEYVDEISLRLAEQRGRGDAGFRVGQDASRFEAELGLVNGEGGWLLLARSNRLEHAASLGLNFPPRRDGEGDRHVSDPTLDPPRTELAQTFPFPDPIDGRIPEARIALLDRSESNRGGPGAPSGSAHVDSAQHAALATRLAREILNNRSLAPADDGAPIARAATEPAGIGVSAIPTLVYGRSAPSCAAPLIEAELRIHGWAAPNTEIDLFGQRYRVGPGGRFQFLVRVDDPTLLKQALTLHPPPGLSDPRDD</sequence>
<feature type="compositionally biased region" description="Basic and acidic residues" evidence="1">
    <location>
        <begin position="161"/>
        <end position="172"/>
    </location>
</feature>
<proteinExistence type="predicted"/>
<feature type="compositionally biased region" description="Basic and acidic residues" evidence="1">
    <location>
        <begin position="1"/>
        <end position="10"/>
    </location>
</feature>
<reference evidence="2 3" key="1">
    <citation type="submission" date="2012-06" db="EMBL/GenBank/DDBJ databases">
        <title>Complete sequence of Thiocystis violascens DSM 198.</title>
        <authorList>
            <consortium name="US DOE Joint Genome Institute"/>
            <person name="Lucas S."/>
            <person name="Han J."/>
            <person name="Lapidus A."/>
            <person name="Cheng J.-F."/>
            <person name="Goodwin L."/>
            <person name="Pitluck S."/>
            <person name="Peters L."/>
            <person name="Ovchinnikova G."/>
            <person name="Teshima H."/>
            <person name="Detter J.C."/>
            <person name="Han C."/>
            <person name="Tapia R."/>
            <person name="Land M."/>
            <person name="Hauser L."/>
            <person name="Kyrpides N."/>
            <person name="Ivanova N."/>
            <person name="Pagani I."/>
            <person name="Vogl K."/>
            <person name="Liu Z."/>
            <person name="Frigaard N.-U."/>
            <person name="Bryant D."/>
            <person name="Woyke T."/>
        </authorList>
    </citation>
    <scope>NUCLEOTIDE SEQUENCE [LARGE SCALE GENOMIC DNA]</scope>
    <source>
        <strain evidence="3">ATCC 17096 / DSM 198 / 6111</strain>
    </source>
</reference>
<organism evidence="2 3">
    <name type="scientific">Thiocystis violascens (strain ATCC 17096 / DSM 198 / 6111)</name>
    <name type="common">Chromatium violascens</name>
    <dbReference type="NCBI Taxonomy" id="765911"/>
    <lineage>
        <taxon>Bacteria</taxon>
        <taxon>Pseudomonadati</taxon>
        <taxon>Pseudomonadota</taxon>
        <taxon>Gammaproteobacteria</taxon>
        <taxon>Chromatiales</taxon>
        <taxon>Chromatiaceae</taxon>
        <taxon>Thiocystis</taxon>
    </lineage>
</organism>
<evidence type="ECO:0000313" key="3">
    <source>
        <dbReference type="Proteomes" id="UP000006062"/>
    </source>
</evidence>
<dbReference type="AlphaFoldDB" id="I3YH14"/>
<evidence type="ECO:0000313" key="2">
    <source>
        <dbReference type="EMBL" id="AFL76282.1"/>
    </source>
</evidence>
<dbReference type="STRING" id="765911.Thivi_4485"/>
<gene>
    <name evidence="2" type="ordered locus">Thivi_4485</name>
</gene>
<feature type="compositionally biased region" description="Low complexity" evidence="1">
    <location>
        <begin position="19"/>
        <end position="30"/>
    </location>
</feature>
<feature type="region of interest" description="Disordered" evidence="1">
    <location>
        <begin position="1"/>
        <end position="30"/>
    </location>
</feature>
<dbReference type="KEGG" id="tvi:Thivi_4485"/>